<dbReference type="PROSITE" id="PS51257">
    <property type="entry name" value="PROKAR_LIPOPROTEIN"/>
    <property type="match status" value="1"/>
</dbReference>
<evidence type="ECO:0000313" key="2">
    <source>
        <dbReference type="Proteomes" id="UP001165381"/>
    </source>
</evidence>
<proteinExistence type="predicted"/>
<name>A0ABT0QC42_9FLAO</name>
<reference evidence="1" key="1">
    <citation type="submission" date="2022-05" db="EMBL/GenBank/DDBJ databases">
        <authorList>
            <person name="Park J.-S."/>
        </authorList>
    </citation>
    <scope>NUCLEOTIDE SEQUENCE</scope>
    <source>
        <strain evidence="1">2012CJ34-3</strain>
    </source>
</reference>
<protein>
    <recommendedName>
        <fullName evidence="3">DUF4430 domain-containing protein</fullName>
    </recommendedName>
</protein>
<accession>A0ABT0QC42</accession>
<dbReference type="RefSeq" id="WP_099565647.1">
    <property type="nucleotide sequence ID" value="NZ_JAMFLZ010000002.1"/>
</dbReference>
<keyword evidence="2" id="KW-1185">Reference proteome</keyword>
<dbReference type="Proteomes" id="UP001165381">
    <property type="component" value="Unassembled WGS sequence"/>
</dbReference>
<gene>
    <name evidence="1" type="ORF">M3P09_06015</name>
</gene>
<comment type="caution">
    <text evidence="1">The sequence shown here is derived from an EMBL/GenBank/DDBJ whole genome shotgun (WGS) entry which is preliminary data.</text>
</comment>
<sequence length="116" mass="13176">MKKLTLFMLFSVFALTSCSKDEIEVIGLEISGTNSLNGIYMLDKANTKGLKYVNADDNTERIITYLADNGKDMWGLMKNNILYYKIEQNGVYPPESDWECGIGVDKDKFKCELIID</sequence>
<evidence type="ECO:0000313" key="1">
    <source>
        <dbReference type="EMBL" id="MCL6294540.1"/>
    </source>
</evidence>
<evidence type="ECO:0008006" key="3">
    <source>
        <dbReference type="Google" id="ProtNLM"/>
    </source>
</evidence>
<dbReference type="EMBL" id="JAMFLZ010000002">
    <property type="protein sequence ID" value="MCL6294540.1"/>
    <property type="molecule type" value="Genomic_DNA"/>
</dbReference>
<organism evidence="1 2">
    <name type="scientific">Jejuia spongiicola</name>
    <dbReference type="NCBI Taxonomy" id="2942207"/>
    <lineage>
        <taxon>Bacteria</taxon>
        <taxon>Pseudomonadati</taxon>
        <taxon>Bacteroidota</taxon>
        <taxon>Flavobacteriia</taxon>
        <taxon>Flavobacteriales</taxon>
        <taxon>Flavobacteriaceae</taxon>
        <taxon>Jejuia</taxon>
    </lineage>
</organism>